<comment type="caution">
    <text evidence="10">The sequence shown here is derived from an EMBL/GenBank/DDBJ whole genome shotgun (WGS) entry which is preliminary data.</text>
</comment>
<organism evidence="10 11">
    <name type="scientific">Pycnococcus provasolii</name>
    <dbReference type="NCBI Taxonomy" id="41880"/>
    <lineage>
        <taxon>Eukaryota</taxon>
        <taxon>Viridiplantae</taxon>
        <taxon>Chlorophyta</taxon>
        <taxon>Pseudoscourfieldiophyceae</taxon>
        <taxon>Pseudoscourfieldiales</taxon>
        <taxon>Pycnococcaceae</taxon>
        <taxon>Pycnococcus</taxon>
    </lineage>
</organism>
<evidence type="ECO:0000256" key="2">
    <source>
        <dbReference type="ARBA" id="ARBA00004613"/>
    </source>
</evidence>
<evidence type="ECO:0000313" key="11">
    <source>
        <dbReference type="Proteomes" id="UP000660262"/>
    </source>
</evidence>
<evidence type="ECO:0000313" key="10">
    <source>
        <dbReference type="EMBL" id="GHP08084.1"/>
    </source>
</evidence>
<evidence type="ECO:0000256" key="4">
    <source>
        <dbReference type="ARBA" id="ARBA00012744"/>
    </source>
</evidence>
<dbReference type="AlphaFoldDB" id="A0A830HLN2"/>
<dbReference type="GO" id="GO:0005576">
    <property type="term" value="C:extracellular region"/>
    <property type="evidence" value="ECO:0007669"/>
    <property type="project" value="UniProtKB-SubCell"/>
</dbReference>
<evidence type="ECO:0000256" key="3">
    <source>
        <dbReference type="ARBA" id="ARBA00005336"/>
    </source>
</evidence>
<dbReference type="InterPro" id="IPR036962">
    <property type="entry name" value="Glyco_hydro_3_N_sf"/>
</dbReference>
<dbReference type="Pfam" id="PF14310">
    <property type="entry name" value="Fn3-like"/>
    <property type="match status" value="1"/>
</dbReference>
<keyword evidence="11" id="KW-1185">Reference proteome</keyword>
<dbReference type="InterPro" id="IPR013783">
    <property type="entry name" value="Ig-like_fold"/>
</dbReference>
<evidence type="ECO:0000256" key="6">
    <source>
        <dbReference type="ARBA" id="ARBA00022729"/>
    </source>
</evidence>
<gene>
    <name evidence="10" type="ORF">PPROV_000682600</name>
</gene>
<dbReference type="InterPro" id="IPR036881">
    <property type="entry name" value="Glyco_hydro_3_C_sf"/>
</dbReference>
<dbReference type="PANTHER" id="PTHR42715:SF12">
    <property type="entry name" value="BETA-GLUCOSIDASE G-RELATED"/>
    <property type="match status" value="1"/>
</dbReference>
<feature type="domain" description="Fibronectin type III-like" evidence="9">
    <location>
        <begin position="112"/>
        <end position="184"/>
    </location>
</feature>
<dbReference type="SMART" id="SM01217">
    <property type="entry name" value="Fn3_like"/>
    <property type="match status" value="1"/>
</dbReference>
<reference evidence="10" key="1">
    <citation type="submission" date="2020-10" db="EMBL/GenBank/DDBJ databases">
        <title>Unveiling of a novel bifunctional photoreceptor, Dualchrome1, isolated from a cosmopolitan green alga.</title>
        <authorList>
            <person name="Suzuki S."/>
            <person name="Kawachi M."/>
        </authorList>
    </citation>
    <scope>NUCLEOTIDE SEQUENCE</scope>
    <source>
        <strain evidence="10">NIES 2893</strain>
    </source>
</reference>
<evidence type="ECO:0000256" key="8">
    <source>
        <dbReference type="ARBA" id="ARBA00024983"/>
    </source>
</evidence>
<comment type="similarity">
    <text evidence="3">Belongs to the glycosyl hydrolase 3 family.</text>
</comment>
<keyword evidence="6" id="KW-0732">Signal</keyword>
<dbReference type="SUPFAM" id="SSF52279">
    <property type="entry name" value="Beta-D-glucan exohydrolase, C-terminal domain"/>
    <property type="match status" value="1"/>
</dbReference>
<evidence type="ECO:0000256" key="5">
    <source>
        <dbReference type="ARBA" id="ARBA00022525"/>
    </source>
</evidence>
<dbReference type="InterPro" id="IPR026891">
    <property type="entry name" value="Fn3-like"/>
</dbReference>
<dbReference type="PANTHER" id="PTHR42715">
    <property type="entry name" value="BETA-GLUCOSIDASE"/>
    <property type="match status" value="1"/>
</dbReference>
<dbReference type="InterPro" id="IPR050288">
    <property type="entry name" value="Cellulose_deg_GH3"/>
</dbReference>
<dbReference type="Proteomes" id="UP000660262">
    <property type="component" value="Unassembled WGS sequence"/>
</dbReference>
<accession>A0A830HLN2</accession>
<comment type="function">
    <text evidence="8">Beta-glucosidases are one of a number of cellulolytic enzymes involved in the degradation of cellulosic biomass. Catalyzes the last step releasing glucose from the inhibitory cellobiose.</text>
</comment>
<dbReference type="GO" id="GO:0009251">
    <property type="term" value="P:glucan catabolic process"/>
    <property type="evidence" value="ECO:0007669"/>
    <property type="project" value="TreeGrafter"/>
</dbReference>
<name>A0A830HLN2_9CHLO</name>
<comment type="catalytic activity">
    <reaction evidence="1">
        <text>Hydrolysis of terminal, non-reducing beta-D-glucosyl residues with release of beta-D-glucose.</text>
        <dbReference type="EC" id="3.2.1.21"/>
    </reaction>
</comment>
<evidence type="ECO:0000256" key="7">
    <source>
        <dbReference type="ARBA" id="ARBA00022801"/>
    </source>
</evidence>
<keyword evidence="7" id="KW-0378">Hydrolase</keyword>
<evidence type="ECO:0000259" key="9">
    <source>
        <dbReference type="SMART" id="SM01217"/>
    </source>
</evidence>
<dbReference type="Gene3D" id="2.60.40.10">
    <property type="entry name" value="Immunoglobulins"/>
    <property type="match status" value="1"/>
</dbReference>
<proteinExistence type="inferred from homology"/>
<dbReference type="EC" id="3.2.1.21" evidence="4"/>
<comment type="subcellular location">
    <subcellularLocation>
        <location evidence="2">Secreted</location>
    </subcellularLocation>
</comment>
<evidence type="ECO:0000256" key="1">
    <source>
        <dbReference type="ARBA" id="ARBA00000448"/>
    </source>
</evidence>
<dbReference type="EMBL" id="BNJQ01000019">
    <property type="protein sequence ID" value="GHP08084.1"/>
    <property type="molecule type" value="Genomic_DNA"/>
</dbReference>
<dbReference type="GO" id="GO:0008422">
    <property type="term" value="F:beta-glucosidase activity"/>
    <property type="evidence" value="ECO:0007669"/>
    <property type="project" value="UniProtKB-EC"/>
</dbReference>
<dbReference type="Gene3D" id="3.20.20.300">
    <property type="entry name" value="Glycoside hydrolase, family 3, N-terminal domain"/>
    <property type="match status" value="1"/>
</dbReference>
<keyword evidence="5" id="KW-0964">Secreted</keyword>
<sequence length="196" mass="22032">MSQLGKRKGADPDLRHKFRKAYRAHVGSEVPNEQRWTTEQYPGVDSVMSYSERMSTGYRWYHKQGDVAPAFWFGYGLSYTKFEIGDPRLLEEGSSHSIVADVANVGSRDGVEVVQLYVTWPSHSLGASEPPAQLRGYRRIRVSAGERSTVHFEVTSDMLRLWDESAGRWLVPAGTYTLYVSKDAGTLGRGITVAWP</sequence>
<protein>
    <recommendedName>
        <fullName evidence="4">beta-glucosidase</fullName>
        <ecNumber evidence="4">3.2.1.21</ecNumber>
    </recommendedName>
</protein>
<dbReference type="OrthoDB" id="416222at2759"/>